<dbReference type="EMBL" id="CP036262">
    <property type="protein sequence ID" value="QDS95638.1"/>
    <property type="molecule type" value="Genomic_DNA"/>
</dbReference>
<feature type="coiled-coil region" evidence="1">
    <location>
        <begin position="603"/>
        <end position="630"/>
    </location>
</feature>
<evidence type="ECO:0000313" key="2">
    <source>
        <dbReference type="EMBL" id="QDS95638.1"/>
    </source>
</evidence>
<sequence length="953" mass="106558">MSLSGLNRKQSRCRKLRRSLVQWPLLVVAVVSVGATGCHRAYYREQADAEAYALIDEKVWHSRQENVGNLNIEPARESRMFDPFDPDRQPMPIDDPVSHQYMDSVDGRRGYPLWDANGKTNAAESPDWWQYLPLDENGVLVLDSDTAVRLALLHSPDYQRQLEQLYLSALDVSSERFRFDTQFFGGAQTFYTADGPDRNGLNGDSSSALLVGPYSTGQRPLAMQRSFATGADLVVGLANSIVWEMSGPSTQSANTVLDFALVQPLLRGAGRDRVMERLTLSERRLLANVRAIERYRRSFYLSITTGRSTESTVQRSGGVFGVGLGGFSGLGGGFAGLSGGGTAGFSTGGGVAQAGGFMGLLQDQLQIENQEENVARLSENLVLLQDTLVELLTTIPADAEAIPRQRLQVAQAQQALISAQTQLLTRRAAYQSSIDSFLGDLGLPPYICTRIEDPSLKQFELIDREVRMRREELTELRSTAGQTNIALLEFADQVIDPATGTPIRSVRWSPELAEELLQLRGKLGPLNRFLDELVQQDLPRIAKDIDQLEEALPARREHVERLEKQFEQQREVICALLGLPNLDASLFDFDRIAALSGELREQYSILSGRLEKYDARINQLEARLGELAEKPPEGQGLEGENEFARVMRDDVVLASQDLLSELSDDVLSLQLIQARARTESVQLPEVDLTPREALEIARRNRRDWANARASLVDSWRLIEFNADDLESNLDITFSGDVLNASDNPLDLQSSTGRLRVGLQWDAPLTRLQERNTYRQSLIEFNQARRSYYQYEDGIWQLLRGQLRQLQSNQYNFELSRQAVRIAADQIGLNEDIRQLREARGLASGPTAARDTISALNDLLNAQNSLLNVWVNYEVVRRSLDLDLGTMELTGEGLWIDPGVMNRNTVGGQYYIEDEGMIIDADPINFDEELELESGMIESVERIDLPAPVLQPLE</sequence>
<protein>
    <recommendedName>
        <fullName evidence="4">Outer membrane efflux protein</fullName>
    </recommendedName>
</protein>
<evidence type="ECO:0000256" key="1">
    <source>
        <dbReference type="SAM" id="Coils"/>
    </source>
</evidence>
<proteinExistence type="predicted"/>
<dbReference type="AlphaFoldDB" id="A0A517ML72"/>
<evidence type="ECO:0000313" key="3">
    <source>
        <dbReference type="Proteomes" id="UP000320672"/>
    </source>
</evidence>
<dbReference type="PANTHER" id="PTHR30203:SF33">
    <property type="entry name" value="BLR4455 PROTEIN"/>
    <property type="match status" value="1"/>
</dbReference>
<dbReference type="Proteomes" id="UP000320672">
    <property type="component" value="Chromosome"/>
</dbReference>
<reference evidence="2 3" key="1">
    <citation type="submission" date="2019-02" db="EMBL/GenBank/DDBJ databases">
        <title>Deep-cultivation of Planctomycetes and their phenomic and genomic characterization uncovers novel biology.</title>
        <authorList>
            <person name="Wiegand S."/>
            <person name="Jogler M."/>
            <person name="Boedeker C."/>
            <person name="Pinto D."/>
            <person name="Vollmers J."/>
            <person name="Rivas-Marin E."/>
            <person name="Kohn T."/>
            <person name="Peeters S.H."/>
            <person name="Heuer A."/>
            <person name="Rast P."/>
            <person name="Oberbeckmann S."/>
            <person name="Bunk B."/>
            <person name="Jeske O."/>
            <person name="Meyerdierks A."/>
            <person name="Storesund J.E."/>
            <person name="Kallscheuer N."/>
            <person name="Luecker S."/>
            <person name="Lage O.M."/>
            <person name="Pohl T."/>
            <person name="Merkel B.J."/>
            <person name="Hornburger P."/>
            <person name="Mueller R.-W."/>
            <person name="Bruemmer F."/>
            <person name="Labrenz M."/>
            <person name="Spormann A.M."/>
            <person name="Op den Camp H."/>
            <person name="Overmann J."/>
            <person name="Amann R."/>
            <person name="Jetten M.S.M."/>
            <person name="Mascher T."/>
            <person name="Medema M.H."/>
            <person name="Devos D.P."/>
            <person name="Kaster A.-K."/>
            <person name="Ovreas L."/>
            <person name="Rohde M."/>
            <person name="Galperin M.Y."/>
            <person name="Jogler C."/>
        </authorList>
    </citation>
    <scope>NUCLEOTIDE SEQUENCE [LARGE SCALE GENOMIC DNA]</scope>
    <source>
        <strain evidence="2 3">FF011L</strain>
    </source>
</reference>
<dbReference type="InterPro" id="IPR010131">
    <property type="entry name" value="MdtP/NodT-like"/>
</dbReference>
<dbReference type="SUPFAM" id="SSF56954">
    <property type="entry name" value="Outer membrane efflux proteins (OEP)"/>
    <property type="match status" value="1"/>
</dbReference>
<gene>
    <name evidence="2" type="ORF">FF011L_44360</name>
</gene>
<name>A0A517ML72_9BACT</name>
<dbReference type="OrthoDB" id="235971at2"/>
<evidence type="ECO:0008006" key="4">
    <source>
        <dbReference type="Google" id="ProtNLM"/>
    </source>
</evidence>
<keyword evidence="1" id="KW-0175">Coiled coil</keyword>
<dbReference type="RefSeq" id="WP_145353892.1">
    <property type="nucleotide sequence ID" value="NZ_CP036262.1"/>
</dbReference>
<accession>A0A517ML72</accession>
<keyword evidence="3" id="KW-1185">Reference proteome</keyword>
<dbReference type="Gene3D" id="1.20.1600.10">
    <property type="entry name" value="Outer membrane efflux proteins (OEP)"/>
    <property type="match status" value="1"/>
</dbReference>
<feature type="coiled-coil region" evidence="1">
    <location>
        <begin position="360"/>
        <end position="387"/>
    </location>
</feature>
<organism evidence="2 3">
    <name type="scientific">Roseimaritima multifibrata</name>
    <dbReference type="NCBI Taxonomy" id="1930274"/>
    <lineage>
        <taxon>Bacteria</taxon>
        <taxon>Pseudomonadati</taxon>
        <taxon>Planctomycetota</taxon>
        <taxon>Planctomycetia</taxon>
        <taxon>Pirellulales</taxon>
        <taxon>Pirellulaceae</taxon>
        <taxon>Roseimaritima</taxon>
    </lineage>
</organism>
<dbReference type="KEGG" id="rml:FF011L_44360"/>
<dbReference type="PANTHER" id="PTHR30203">
    <property type="entry name" value="OUTER MEMBRANE CATION EFFLUX PROTEIN"/>
    <property type="match status" value="1"/>
</dbReference>